<organism evidence="2 3">
    <name type="scientific">Euroglyphus maynei</name>
    <name type="common">Mayne's house dust mite</name>
    <dbReference type="NCBI Taxonomy" id="6958"/>
    <lineage>
        <taxon>Eukaryota</taxon>
        <taxon>Metazoa</taxon>
        <taxon>Ecdysozoa</taxon>
        <taxon>Arthropoda</taxon>
        <taxon>Chelicerata</taxon>
        <taxon>Arachnida</taxon>
        <taxon>Acari</taxon>
        <taxon>Acariformes</taxon>
        <taxon>Sarcoptiformes</taxon>
        <taxon>Astigmata</taxon>
        <taxon>Psoroptidia</taxon>
        <taxon>Analgoidea</taxon>
        <taxon>Pyroglyphidae</taxon>
        <taxon>Pyroglyphinae</taxon>
        <taxon>Euroglyphus</taxon>
    </lineage>
</organism>
<sequence>MDIGPVSPGSLDFMVDFYFRQKWHDPRLTFDAADNVDYIVLSSERQSESIWLPDTFISTAKQLDSH</sequence>
<dbReference type="EMBL" id="MUJZ01019497">
    <property type="protein sequence ID" value="OTF80197.1"/>
    <property type="molecule type" value="Genomic_DNA"/>
</dbReference>
<dbReference type="InterPro" id="IPR006202">
    <property type="entry name" value="Neur_chan_lig-bd"/>
</dbReference>
<evidence type="ECO:0000313" key="2">
    <source>
        <dbReference type="EMBL" id="OTF80197.1"/>
    </source>
</evidence>
<dbReference type="GO" id="GO:0005230">
    <property type="term" value="F:extracellular ligand-gated monoatomic ion channel activity"/>
    <property type="evidence" value="ECO:0007669"/>
    <property type="project" value="InterPro"/>
</dbReference>
<gene>
    <name evidence="2" type="ORF">BLA29_015101</name>
</gene>
<dbReference type="SUPFAM" id="SSF63712">
    <property type="entry name" value="Nicotinic receptor ligand binding domain-like"/>
    <property type="match status" value="1"/>
</dbReference>
<feature type="non-terminal residue" evidence="2">
    <location>
        <position position="66"/>
    </location>
</feature>
<proteinExistence type="predicted"/>
<dbReference type="Gene3D" id="2.70.170.10">
    <property type="entry name" value="Neurotransmitter-gated ion-channel ligand-binding domain"/>
    <property type="match status" value="1"/>
</dbReference>
<feature type="domain" description="Neurotransmitter-gated ion-channel ligand-binding" evidence="1">
    <location>
        <begin position="3"/>
        <end position="61"/>
    </location>
</feature>
<protein>
    <recommendedName>
        <fullName evidence="1">Neurotransmitter-gated ion-channel ligand-binding domain-containing protein</fullName>
    </recommendedName>
</protein>
<dbReference type="AlphaFoldDB" id="A0A1Y3BJA0"/>
<accession>A0A1Y3BJA0</accession>
<comment type="caution">
    <text evidence="2">The sequence shown here is derived from an EMBL/GenBank/DDBJ whole genome shotgun (WGS) entry which is preliminary data.</text>
</comment>
<reference evidence="2 3" key="1">
    <citation type="submission" date="2017-03" db="EMBL/GenBank/DDBJ databases">
        <title>Genome Survey of Euroglyphus maynei.</title>
        <authorList>
            <person name="Arlian L.G."/>
            <person name="Morgan M.S."/>
            <person name="Rider S.D."/>
        </authorList>
    </citation>
    <scope>NUCLEOTIDE SEQUENCE [LARGE SCALE GENOMIC DNA]</scope>
    <source>
        <strain evidence="2">Arlian Lab</strain>
        <tissue evidence="2">Whole body</tissue>
    </source>
</reference>
<name>A0A1Y3BJA0_EURMA</name>
<keyword evidence="3" id="KW-1185">Reference proteome</keyword>
<dbReference type="GO" id="GO:0016020">
    <property type="term" value="C:membrane"/>
    <property type="evidence" value="ECO:0007669"/>
    <property type="project" value="InterPro"/>
</dbReference>
<evidence type="ECO:0000313" key="3">
    <source>
        <dbReference type="Proteomes" id="UP000194236"/>
    </source>
</evidence>
<evidence type="ECO:0000259" key="1">
    <source>
        <dbReference type="Pfam" id="PF02931"/>
    </source>
</evidence>
<dbReference type="Proteomes" id="UP000194236">
    <property type="component" value="Unassembled WGS sequence"/>
</dbReference>
<dbReference type="OrthoDB" id="442503at2759"/>
<dbReference type="InterPro" id="IPR036734">
    <property type="entry name" value="Neur_chan_lig-bd_sf"/>
</dbReference>
<dbReference type="Pfam" id="PF02931">
    <property type="entry name" value="Neur_chan_LBD"/>
    <property type="match status" value="1"/>
</dbReference>